<feature type="compositionally biased region" description="Low complexity" evidence="1">
    <location>
        <begin position="74"/>
        <end position="88"/>
    </location>
</feature>
<proteinExistence type="predicted"/>
<protein>
    <submittedName>
        <fullName evidence="3">Uncharacterized protein</fullName>
    </submittedName>
</protein>
<feature type="compositionally biased region" description="Low complexity" evidence="1">
    <location>
        <begin position="771"/>
        <end position="805"/>
    </location>
</feature>
<dbReference type="EMBL" id="JAACJJ010000042">
    <property type="protein sequence ID" value="KAF5316401.1"/>
    <property type="molecule type" value="Genomic_DNA"/>
</dbReference>
<feature type="compositionally biased region" description="Low complexity" evidence="1">
    <location>
        <begin position="902"/>
        <end position="917"/>
    </location>
</feature>
<feature type="compositionally biased region" description="Low complexity" evidence="1">
    <location>
        <begin position="100"/>
        <end position="135"/>
    </location>
</feature>
<feature type="compositionally biased region" description="Basic and acidic residues" evidence="1">
    <location>
        <begin position="234"/>
        <end position="250"/>
    </location>
</feature>
<feature type="compositionally biased region" description="Polar residues" evidence="1">
    <location>
        <begin position="1278"/>
        <end position="1292"/>
    </location>
</feature>
<feature type="compositionally biased region" description="Polar residues" evidence="1">
    <location>
        <begin position="662"/>
        <end position="672"/>
    </location>
</feature>
<feature type="compositionally biased region" description="Polar residues" evidence="1">
    <location>
        <begin position="333"/>
        <end position="351"/>
    </location>
</feature>
<feature type="compositionally biased region" description="Polar residues" evidence="1">
    <location>
        <begin position="484"/>
        <end position="496"/>
    </location>
</feature>
<feature type="compositionally biased region" description="Basic and acidic residues" evidence="1">
    <location>
        <begin position="1123"/>
        <end position="1138"/>
    </location>
</feature>
<dbReference type="Proteomes" id="UP000567179">
    <property type="component" value="Unassembled WGS sequence"/>
</dbReference>
<feature type="region of interest" description="Disordered" evidence="1">
    <location>
        <begin position="314"/>
        <end position="496"/>
    </location>
</feature>
<reference evidence="3 4" key="1">
    <citation type="journal article" date="2020" name="ISME J.">
        <title>Uncovering the hidden diversity of litter-decomposition mechanisms in mushroom-forming fungi.</title>
        <authorList>
            <person name="Floudas D."/>
            <person name="Bentzer J."/>
            <person name="Ahren D."/>
            <person name="Johansson T."/>
            <person name="Persson P."/>
            <person name="Tunlid A."/>
        </authorList>
    </citation>
    <scope>NUCLEOTIDE SEQUENCE [LARGE SCALE GENOMIC DNA]</scope>
    <source>
        <strain evidence="3 4">CBS 101986</strain>
    </source>
</reference>
<name>A0A8H5B4A1_9AGAR</name>
<feature type="compositionally biased region" description="Acidic residues" evidence="1">
    <location>
        <begin position="266"/>
        <end position="279"/>
    </location>
</feature>
<evidence type="ECO:0000256" key="2">
    <source>
        <dbReference type="SAM" id="SignalP"/>
    </source>
</evidence>
<feature type="compositionally biased region" description="Basic residues" evidence="1">
    <location>
        <begin position="985"/>
        <end position="1000"/>
    </location>
</feature>
<gene>
    <name evidence="3" type="ORF">D9619_006892</name>
</gene>
<evidence type="ECO:0000313" key="4">
    <source>
        <dbReference type="Proteomes" id="UP000567179"/>
    </source>
</evidence>
<feature type="compositionally biased region" description="Basic and acidic residues" evidence="1">
    <location>
        <begin position="381"/>
        <end position="395"/>
    </location>
</feature>
<organism evidence="3 4">
    <name type="scientific">Psilocybe cf. subviscida</name>
    <dbReference type="NCBI Taxonomy" id="2480587"/>
    <lineage>
        <taxon>Eukaryota</taxon>
        <taxon>Fungi</taxon>
        <taxon>Dikarya</taxon>
        <taxon>Basidiomycota</taxon>
        <taxon>Agaricomycotina</taxon>
        <taxon>Agaricomycetes</taxon>
        <taxon>Agaricomycetidae</taxon>
        <taxon>Agaricales</taxon>
        <taxon>Agaricineae</taxon>
        <taxon>Strophariaceae</taxon>
        <taxon>Psilocybe</taxon>
    </lineage>
</organism>
<keyword evidence="4" id="KW-1185">Reference proteome</keyword>
<feature type="compositionally biased region" description="Pro residues" evidence="1">
    <location>
        <begin position="456"/>
        <end position="465"/>
    </location>
</feature>
<evidence type="ECO:0000256" key="1">
    <source>
        <dbReference type="SAM" id="MobiDB-lite"/>
    </source>
</evidence>
<feature type="compositionally biased region" description="Acidic residues" evidence="1">
    <location>
        <begin position="153"/>
        <end position="169"/>
    </location>
</feature>
<dbReference type="OrthoDB" id="3270344at2759"/>
<feature type="signal peptide" evidence="2">
    <location>
        <begin position="1"/>
        <end position="16"/>
    </location>
</feature>
<feature type="compositionally biased region" description="Low complexity" evidence="1">
    <location>
        <begin position="724"/>
        <end position="741"/>
    </location>
</feature>
<feature type="compositionally biased region" description="Low complexity" evidence="1">
    <location>
        <begin position="466"/>
        <end position="483"/>
    </location>
</feature>
<feature type="compositionally biased region" description="Acidic residues" evidence="1">
    <location>
        <begin position="694"/>
        <end position="705"/>
    </location>
</feature>
<keyword evidence="2" id="KW-0732">Signal</keyword>
<feature type="compositionally biased region" description="Basic and acidic residues" evidence="1">
    <location>
        <begin position="170"/>
        <end position="181"/>
    </location>
</feature>
<feature type="compositionally biased region" description="Polar residues" evidence="1">
    <location>
        <begin position="252"/>
        <end position="264"/>
    </location>
</feature>
<feature type="compositionally biased region" description="Basic and acidic residues" evidence="1">
    <location>
        <begin position="426"/>
        <end position="447"/>
    </location>
</feature>
<accession>A0A8H5B4A1</accession>
<feature type="region of interest" description="Disordered" evidence="1">
    <location>
        <begin position="57"/>
        <end position="288"/>
    </location>
</feature>
<feature type="region of interest" description="Disordered" evidence="1">
    <location>
        <begin position="515"/>
        <end position="537"/>
    </location>
</feature>
<feature type="compositionally biased region" description="Acidic residues" evidence="1">
    <location>
        <begin position="192"/>
        <end position="221"/>
    </location>
</feature>
<feature type="compositionally biased region" description="Basic residues" evidence="1">
    <location>
        <begin position="922"/>
        <end position="931"/>
    </location>
</feature>
<feature type="compositionally biased region" description="Low complexity" evidence="1">
    <location>
        <begin position="1032"/>
        <end position="1055"/>
    </location>
</feature>
<comment type="caution">
    <text evidence="3">The sequence shown here is derived from an EMBL/GenBank/DDBJ whole genome shotgun (WGS) entry which is preliminary data.</text>
</comment>
<evidence type="ECO:0000313" key="3">
    <source>
        <dbReference type="EMBL" id="KAF5316401.1"/>
    </source>
</evidence>
<feature type="region of interest" description="Disordered" evidence="1">
    <location>
        <begin position="889"/>
        <end position="1373"/>
    </location>
</feature>
<feature type="compositionally biased region" description="Basic and acidic residues" evidence="1">
    <location>
        <begin position="1094"/>
        <end position="1108"/>
    </location>
</feature>
<feature type="chain" id="PRO_5034542662" evidence="2">
    <location>
        <begin position="17"/>
        <end position="1573"/>
    </location>
</feature>
<feature type="region of interest" description="Disordered" evidence="1">
    <location>
        <begin position="656"/>
        <end position="843"/>
    </location>
</feature>
<feature type="compositionally biased region" description="Acidic residues" evidence="1">
    <location>
        <begin position="1334"/>
        <end position="1351"/>
    </location>
</feature>
<feature type="compositionally biased region" description="Basic and acidic residues" evidence="1">
    <location>
        <begin position="1199"/>
        <end position="1236"/>
    </location>
</feature>
<sequence>MRRSSVALWLFRSISAPSLVLVTVHDTTRHRHTPAPHRTMHVPVATSVTPDIITNTTTSTSAVSPAPAGPQTLSSSTPSPRATTTTASIDVPQSPPAEPTPTSTSVLVTPTRKTTRLAAAAATAAIRSTSNNSTTPGRSGGKRGGRATRIVESEDENEQEDKEEEERDEEQTAEKRKEDAKSGPTPSQEAENTQDERDDGADIDADADADAEADAEVEVEGEAVVGAEPQIDPAPRKEAADPEAEQERQRGGASSNDTEKSNINGLEDEQDDSKEDESEYQTGRVTCEACGLSVSFREDEEKVDSKFTVRHWQAHQRECQAASEKSPRLPPVHSNSHQQDRQQISGHSQHASPIFGPATSTRRQRALSSAAHGHGNAHNMSPRERDRDRGMDENLRYPLSPSARGQGQGHQQERERGHHPHHAHPQGHERERERGHRDPHERGHGPAHEQVMSSLRPPPPAPGPPSGARAIPSSSSSGAPISLTFASTPPSAQTMAQSLTAPHLAYPPTSSLVLTSVSSTSAPAHPKRRRQKRTEDERIAYLKHDPYVAQFEAYRVLCASCGKWIRLRPNSTYCSIPWDAHRKSCLAKKVNASTKNTLALDDRNHLFRTDPHVRKWDPERILCDLCDRWLTVPPEDHAAAVDLWLAHRGRCESGINGGAGPVQTSPHSQNAASRRGPRVSSAPDLDERQREDASGDEDDQEDGEGDTERDQEGGTATPGPTTRKSPISASASAKVSPSSASNTGAVHARPATNGGAAHPVHAAQQHHAHPNAHALALAQSQSHSSSGSHSHSGSHSRPGGPSLSHPHPHEHAHSPFPALNLTPTTYAPAHESRRRNAEQRAATLRADPLIGVVEENRHRGKCLARSQRREQKLAEAADLKVRKLGQAHHGGLFHHQPPNPNGHAYAASASSSSSTAAGHGGHNIHHQHQQPHHYAQDRHHHEQSQRVHGFRPVNGAPGHMTPATYGHTHPNARHAYGHGQGQGHVHGHHPYASTGRRRSRSYSPSHSNVNHIHARNHSNNAGSPYFVEDSQSPPAHSASSSPPASRPVSGGAAAAEHAHGRGSMSMARQGPSAPAYVGDSEAEEDAAPEVEAAPEPRNEAEAECERRSTGKRSRGLEDDEAQDGNREEGRAGERRLDGEANVDVIVKQEDDAGAPPPRKKQKQHASAVQTRDTADRDGKKAPASSSTRGQGHGHLPSHPQRDGEAIHSPKDRDGGPHHHQQYQRDHASHAHNEKQRAVPYPYPNREQLHHHQTRSPYVYEHKGPASPNGRTHSHQGYPRSNLTANRNGNNPAQPHAYRQEYSQRSVPSPHHARRQGGIPSYVDAPYAMGRGEGDADGEPSVDADGDEDIDGDGPRAVNGSGRTPGHRHGRGDSEFMDIDERATFGRPAVFTGSSAASSGVHGAVKTKSGAGMGGAGMAMARGVPRRPRPVGLADLDSAPGRRAFVAQSITHLFSTTFERTDDMTVSALLAYLNAAMPADKHEDFDTTEVARALAALKEKGRIVFEGDDFEIISLLISSSSPRHLPAVYSMPTISADESLVTRASPLLCSPAANSCSTYVFSSADLTSSPLNSP</sequence>
<feature type="compositionally biased region" description="Low complexity" evidence="1">
    <location>
        <begin position="57"/>
        <end position="66"/>
    </location>
</feature>
<feature type="compositionally biased region" description="Basic and acidic residues" evidence="1">
    <location>
        <begin position="934"/>
        <end position="945"/>
    </location>
</feature>